<keyword evidence="1" id="KW-1133">Transmembrane helix</keyword>
<name>A0ABZ0S0S1_9BACI</name>
<reference evidence="2 3" key="1">
    <citation type="submission" date="2023-09" db="EMBL/GenBank/DDBJ databases">
        <authorList>
            <person name="Page C.A."/>
            <person name="Perez-Diaz I.M."/>
        </authorList>
    </citation>
    <scope>NUCLEOTIDE SEQUENCE [LARGE SCALE GENOMIC DNA]</scope>
    <source>
        <strain evidence="2 3">Ll15</strain>
    </source>
</reference>
<keyword evidence="3" id="KW-1185">Reference proteome</keyword>
<evidence type="ECO:0000256" key="1">
    <source>
        <dbReference type="SAM" id="Phobius"/>
    </source>
</evidence>
<evidence type="ECO:0000313" key="3">
    <source>
        <dbReference type="Proteomes" id="UP001322664"/>
    </source>
</evidence>
<protein>
    <submittedName>
        <fullName evidence="2">Uncharacterized protein</fullName>
    </submittedName>
</protein>
<keyword evidence="1" id="KW-0472">Membrane</keyword>
<dbReference type="EMBL" id="CP137624">
    <property type="protein sequence ID" value="WPK12788.1"/>
    <property type="molecule type" value="Genomic_DNA"/>
</dbReference>
<organism evidence="2 3">
    <name type="scientific">Lysinibacillus louembei</name>
    <dbReference type="NCBI Taxonomy" id="1470088"/>
    <lineage>
        <taxon>Bacteria</taxon>
        <taxon>Bacillati</taxon>
        <taxon>Bacillota</taxon>
        <taxon>Bacilli</taxon>
        <taxon>Bacillales</taxon>
        <taxon>Bacillaceae</taxon>
        <taxon>Lysinibacillus</taxon>
    </lineage>
</organism>
<accession>A0ABZ0S0S1</accession>
<evidence type="ECO:0000313" key="2">
    <source>
        <dbReference type="EMBL" id="WPK12788.1"/>
    </source>
</evidence>
<proteinExistence type="predicted"/>
<keyword evidence="1" id="KW-0812">Transmembrane</keyword>
<gene>
    <name evidence="2" type="ORF">R6U77_03535</name>
</gene>
<dbReference type="Proteomes" id="UP001322664">
    <property type="component" value="Chromosome"/>
</dbReference>
<feature type="transmembrane region" description="Helical" evidence="1">
    <location>
        <begin position="40"/>
        <end position="60"/>
    </location>
</feature>
<sequence length="299" mass="34986">MSKWQFKRFEAMQGSKRRIIENTRKQIQQNTKAKQKNNSFYIATILLTSYLMLFALLQLIPSDKNANLANFGGDLLGMIHYENDVFYFQVNEESIEDYPELRGAIKASTKIMFPPSAEKVLRDMPELYIDVPAIITIKGLEKIKDAYLAKDTNILDLGTDWAEYEHLFTFQLTLNEQGKLLLDEKLEKIYLQFSQELNKALLINLAPHEVFQLYQFAMEQNDIRVIYELINEESVKPTFEEFSQDIGDLKSNPAFKHTQLYEKIEENHKAYIFTKYKRAFFGLSKTADGIWQVNYLPEQ</sequence>
<dbReference type="RefSeq" id="WP_319837465.1">
    <property type="nucleotide sequence ID" value="NZ_CP137624.1"/>
</dbReference>